<proteinExistence type="predicted"/>
<dbReference type="CDD" id="cd12148">
    <property type="entry name" value="fungal_TF_MHR"/>
    <property type="match status" value="1"/>
</dbReference>
<dbReference type="VEuPathDB" id="FungiDB:EYZ11_007632"/>
<dbReference type="Proteomes" id="UP000308092">
    <property type="component" value="Unassembled WGS sequence"/>
</dbReference>
<protein>
    <recommendedName>
        <fullName evidence="6">Zn(2)-C6 fungal-type domain-containing protein</fullName>
    </recommendedName>
</protein>
<evidence type="ECO:0000256" key="4">
    <source>
        <dbReference type="ARBA" id="ARBA00023242"/>
    </source>
</evidence>
<keyword evidence="4" id="KW-0539">Nucleus</keyword>
<reference evidence="7 8" key="1">
    <citation type="submission" date="2019-03" db="EMBL/GenBank/DDBJ databases">
        <title>The genome sequence of a newly discovered highly antifungal drug resistant Aspergillus species, Aspergillus tanneri NIH 1004.</title>
        <authorList>
            <person name="Mounaud S."/>
            <person name="Singh I."/>
            <person name="Joardar V."/>
            <person name="Pakala S."/>
            <person name="Pakala S."/>
            <person name="Venepally P."/>
            <person name="Hoover J."/>
            <person name="Nierman W."/>
            <person name="Chung J."/>
            <person name="Losada L."/>
        </authorList>
    </citation>
    <scope>NUCLEOTIDE SEQUENCE [LARGE SCALE GENOMIC DNA]</scope>
    <source>
        <strain evidence="7 8">NIH1004</strain>
    </source>
</reference>
<dbReference type="InterPro" id="IPR036864">
    <property type="entry name" value="Zn2-C6_fun-type_DNA-bd_sf"/>
</dbReference>
<name>A0A4S3JCP5_9EURO</name>
<evidence type="ECO:0000256" key="3">
    <source>
        <dbReference type="ARBA" id="ARBA00023163"/>
    </source>
</evidence>
<dbReference type="Gene3D" id="4.10.240.10">
    <property type="entry name" value="Zn(2)-C6 fungal-type DNA-binding domain"/>
    <property type="match status" value="1"/>
</dbReference>
<feature type="region of interest" description="Disordered" evidence="5">
    <location>
        <begin position="49"/>
        <end position="98"/>
    </location>
</feature>
<keyword evidence="2" id="KW-0238">DNA-binding</keyword>
<sequence>MADADSPVQPVGWRIPKACQECRKRKIKCNGASPCKTCDLRGTPCAYRDVTRQRKKKHQYREGSDAGASNEATRPEDVAQQQYPEVPHASGRRKPSVSYTFDSSVSATHTESPSCKAQLYYGSTSHFALMHEIYRDLVASKHAPSSEEPRMVQEAGAGLDMFSFRRIFFGTPVGTQDPTKSVNAMNTPVMFLPYDLAKMFLSRFLSSLYIMMPFRPKETFERQLWELYYQAPDSRTDIWGHCMILMILAIGSLGTEYYGWGDVLFERVKSSCAAARKAISAGMHKEASNEGRDAADSVEERRTTFWSLFTYETDIGIGPPDEPFLLALAYLSKAISRSSEEMYGQRHDSLLQMWKIARSISDDLRSYDGKMWQALGFGLDKSPQLGEIGVGQTILNMRE</sequence>
<dbReference type="PROSITE" id="PS00463">
    <property type="entry name" value="ZN2_CY6_FUNGAL_1"/>
    <property type="match status" value="1"/>
</dbReference>
<dbReference type="SUPFAM" id="SSF57701">
    <property type="entry name" value="Zn2/Cys6 DNA-binding domain"/>
    <property type="match status" value="1"/>
</dbReference>
<evidence type="ECO:0000256" key="2">
    <source>
        <dbReference type="ARBA" id="ARBA00023125"/>
    </source>
</evidence>
<evidence type="ECO:0000259" key="6">
    <source>
        <dbReference type="PROSITE" id="PS50048"/>
    </source>
</evidence>
<gene>
    <name evidence="7" type="ORF">EYZ11_007632</name>
</gene>
<feature type="domain" description="Zn(2)-C6 fungal-type" evidence="6">
    <location>
        <begin position="18"/>
        <end position="47"/>
    </location>
</feature>
<dbReference type="PROSITE" id="PS50048">
    <property type="entry name" value="ZN2_CY6_FUNGAL_2"/>
    <property type="match status" value="1"/>
</dbReference>
<dbReference type="EMBL" id="SOSA01000302">
    <property type="protein sequence ID" value="THC92880.1"/>
    <property type="molecule type" value="Genomic_DNA"/>
</dbReference>
<keyword evidence="1" id="KW-0805">Transcription regulation</keyword>
<dbReference type="Pfam" id="PF00172">
    <property type="entry name" value="Zn_clus"/>
    <property type="match status" value="1"/>
</dbReference>
<dbReference type="CDD" id="cd00067">
    <property type="entry name" value="GAL4"/>
    <property type="match status" value="1"/>
</dbReference>
<organism evidence="7 8">
    <name type="scientific">Aspergillus tanneri</name>
    <dbReference type="NCBI Taxonomy" id="1220188"/>
    <lineage>
        <taxon>Eukaryota</taxon>
        <taxon>Fungi</taxon>
        <taxon>Dikarya</taxon>
        <taxon>Ascomycota</taxon>
        <taxon>Pezizomycotina</taxon>
        <taxon>Eurotiomycetes</taxon>
        <taxon>Eurotiomycetidae</taxon>
        <taxon>Eurotiales</taxon>
        <taxon>Aspergillaceae</taxon>
        <taxon>Aspergillus</taxon>
        <taxon>Aspergillus subgen. Circumdati</taxon>
    </lineage>
</organism>
<dbReference type="SMART" id="SM00066">
    <property type="entry name" value="GAL4"/>
    <property type="match status" value="1"/>
</dbReference>
<evidence type="ECO:0000256" key="1">
    <source>
        <dbReference type="ARBA" id="ARBA00023015"/>
    </source>
</evidence>
<accession>A0A4S3JCP5</accession>
<dbReference type="GO" id="GO:0000435">
    <property type="term" value="P:positive regulation of transcription from RNA polymerase II promoter by galactose"/>
    <property type="evidence" value="ECO:0007669"/>
    <property type="project" value="TreeGrafter"/>
</dbReference>
<dbReference type="GO" id="GO:0000978">
    <property type="term" value="F:RNA polymerase II cis-regulatory region sequence-specific DNA binding"/>
    <property type="evidence" value="ECO:0007669"/>
    <property type="project" value="TreeGrafter"/>
</dbReference>
<keyword evidence="8" id="KW-1185">Reference proteome</keyword>
<evidence type="ECO:0000313" key="7">
    <source>
        <dbReference type="EMBL" id="THC92880.1"/>
    </source>
</evidence>
<dbReference type="GO" id="GO:0005634">
    <property type="term" value="C:nucleus"/>
    <property type="evidence" value="ECO:0007669"/>
    <property type="project" value="TreeGrafter"/>
</dbReference>
<dbReference type="InterPro" id="IPR051127">
    <property type="entry name" value="Fungal_SecMet_Regulators"/>
</dbReference>
<dbReference type="GO" id="GO:0000981">
    <property type="term" value="F:DNA-binding transcription factor activity, RNA polymerase II-specific"/>
    <property type="evidence" value="ECO:0007669"/>
    <property type="project" value="InterPro"/>
</dbReference>
<evidence type="ECO:0000256" key="5">
    <source>
        <dbReference type="SAM" id="MobiDB-lite"/>
    </source>
</evidence>
<dbReference type="AlphaFoldDB" id="A0A4S3JCP5"/>
<dbReference type="InterPro" id="IPR001138">
    <property type="entry name" value="Zn2Cys6_DnaBD"/>
</dbReference>
<comment type="caution">
    <text evidence="7">The sequence shown here is derived from an EMBL/GenBank/DDBJ whole genome shotgun (WGS) entry which is preliminary data.</text>
</comment>
<evidence type="ECO:0000313" key="8">
    <source>
        <dbReference type="Proteomes" id="UP000308092"/>
    </source>
</evidence>
<dbReference type="PANTHER" id="PTHR47424">
    <property type="entry name" value="REGULATORY PROTEIN GAL4"/>
    <property type="match status" value="1"/>
</dbReference>
<dbReference type="PANTHER" id="PTHR47424:SF15">
    <property type="entry name" value="ZN(II)2CYS6 TRANSCRIPTION FACTOR (EUROFUNG)"/>
    <property type="match status" value="1"/>
</dbReference>
<dbReference type="GO" id="GO:0008270">
    <property type="term" value="F:zinc ion binding"/>
    <property type="evidence" value="ECO:0007669"/>
    <property type="project" value="InterPro"/>
</dbReference>
<keyword evidence="3" id="KW-0804">Transcription</keyword>